<dbReference type="PROSITE" id="PS50026">
    <property type="entry name" value="EGF_3"/>
    <property type="match status" value="1"/>
</dbReference>
<feature type="chain" id="PRO_5035304834" description="EGF-like domain-containing protein" evidence="3">
    <location>
        <begin position="23"/>
        <end position="1065"/>
    </location>
</feature>
<dbReference type="Pfam" id="PF23034">
    <property type="entry name" value="DUF7035"/>
    <property type="match status" value="1"/>
</dbReference>
<protein>
    <recommendedName>
        <fullName evidence="4">EGF-like domain-containing protein</fullName>
    </recommendedName>
</protein>
<dbReference type="InterPro" id="IPR057709">
    <property type="entry name" value="DUF7949"/>
</dbReference>
<feature type="signal peptide" evidence="3">
    <location>
        <begin position="1"/>
        <end position="22"/>
    </location>
</feature>
<keyword evidence="3" id="KW-0732">Signal</keyword>
<dbReference type="PANTHER" id="PTHR31378:SF17">
    <property type="match status" value="1"/>
</dbReference>
<dbReference type="Pfam" id="PF23033">
    <property type="entry name" value="DUF7034"/>
    <property type="match status" value="1"/>
</dbReference>
<comment type="caution">
    <text evidence="1">Lacks conserved residue(s) required for the propagation of feature annotation.</text>
</comment>
<dbReference type="InterPro" id="IPR056645">
    <property type="entry name" value="DUF7743"/>
</dbReference>
<dbReference type="PROSITE" id="PS00022">
    <property type="entry name" value="EGF_1"/>
    <property type="match status" value="1"/>
</dbReference>
<keyword evidence="1" id="KW-0245">EGF-like domain</keyword>
<feature type="region of interest" description="Disordered" evidence="2">
    <location>
        <begin position="995"/>
        <end position="1023"/>
    </location>
</feature>
<dbReference type="InterPro" id="IPR055463">
    <property type="entry name" value="DUF7035"/>
</dbReference>
<organism evidence="5 6">
    <name type="scientific">Polysphondylium violaceum</name>
    <dbReference type="NCBI Taxonomy" id="133409"/>
    <lineage>
        <taxon>Eukaryota</taxon>
        <taxon>Amoebozoa</taxon>
        <taxon>Evosea</taxon>
        <taxon>Eumycetozoa</taxon>
        <taxon>Dictyostelia</taxon>
        <taxon>Dictyosteliales</taxon>
        <taxon>Dictyosteliaceae</taxon>
        <taxon>Polysphondylium</taxon>
    </lineage>
</organism>
<evidence type="ECO:0000259" key="4">
    <source>
        <dbReference type="PROSITE" id="PS50026"/>
    </source>
</evidence>
<dbReference type="Proteomes" id="UP000695562">
    <property type="component" value="Unassembled WGS sequence"/>
</dbReference>
<feature type="non-terminal residue" evidence="5">
    <location>
        <position position="1065"/>
    </location>
</feature>
<feature type="disulfide bond" evidence="1">
    <location>
        <begin position="1043"/>
        <end position="1052"/>
    </location>
</feature>
<evidence type="ECO:0000256" key="2">
    <source>
        <dbReference type="SAM" id="MobiDB-lite"/>
    </source>
</evidence>
<keyword evidence="1" id="KW-1015">Disulfide bond</keyword>
<name>A0A8J4V1X9_9MYCE</name>
<gene>
    <name evidence="5" type="ORF">CYY_010260</name>
</gene>
<dbReference type="PANTHER" id="PTHR31378">
    <property type="entry name" value="EGF-LIKE DOMAIN-CONTAINING PROTEIN-RELATED-RELATED"/>
    <property type="match status" value="1"/>
</dbReference>
<proteinExistence type="predicted"/>
<accession>A0A8J4V1X9</accession>
<dbReference type="Pfam" id="PF25820">
    <property type="entry name" value="DUF7949"/>
    <property type="match status" value="1"/>
</dbReference>
<evidence type="ECO:0000313" key="6">
    <source>
        <dbReference type="Proteomes" id="UP000695562"/>
    </source>
</evidence>
<dbReference type="EMBL" id="AJWJ01001002">
    <property type="protein sequence ID" value="KAF2068414.1"/>
    <property type="molecule type" value="Genomic_DNA"/>
</dbReference>
<evidence type="ECO:0000313" key="5">
    <source>
        <dbReference type="EMBL" id="KAF2068414.1"/>
    </source>
</evidence>
<dbReference type="AlphaFoldDB" id="A0A8J4V1X9"/>
<evidence type="ECO:0000256" key="1">
    <source>
        <dbReference type="PROSITE-ProRule" id="PRU00076"/>
    </source>
</evidence>
<reference evidence="5" key="1">
    <citation type="submission" date="2020-01" db="EMBL/GenBank/DDBJ databases">
        <title>Development of genomics and gene disruption for Polysphondylium violaceum indicates a role for the polyketide synthase stlB in stalk morphogenesis.</title>
        <authorList>
            <person name="Narita B."/>
            <person name="Kawabe Y."/>
            <person name="Kin K."/>
            <person name="Saito T."/>
            <person name="Gibbs R."/>
            <person name="Kuspa A."/>
            <person name="Muzny D."/>
            <person name="Queller D."/>
            <person name="Richards S."/>
            <person name="Strassman J."/>
            <person name="Sucgang R."/>
            <person name="Worley K."/>
            <person name="Schaap P."/>
        </authorList>
    </citation>
    <scope>NUCLEOTIDE SEQUENCE</scope>
    <source>
        <strain evidence="5">QSvi11</strain>
    </source>
</reference>
<evidence type="ECO:0000256" key="3">
    <source>
        <dbReference type="SAM" id="SignalP"/>
    </source>
</evidence>
<sequence length="1065" mass="118875">MNTKIKLLYVLLILLSWNLVQGKLDLLSCELGKEQLTQVGCSLDIFISILSDEVISIDSSSSISPLSISIQERYGPYIAKLFAVRGSYSFGPKNLSVNAKYANGTLVEVLLGKEYDCLPLTAPSLSYYATPLFPTQKNWLFFYLLNIQRSLQLSVVWISPGYSSLIYQNPYYLSSFSLLIFASPNVSNSSSAQFNLMIGNYQIGPTMSIPITFSNYGELVSSSYSGVDGFYNPKRPFLYILAGLESLDPRNLWYQVSDVDVFRDYLKGSPMASSSFLISVPYLTQTSTLVRLSVYNGETPANIMNITGNNVPLNPVVELVLTQFINSQIDCKFIRVLFDLAYDRQDISLTGVYYRDKGNANIPFPFGIVKGTFKEPKYDISFSMSPYYSNANLFISVNEIFQPVNVVSSLSDIVPPIIHNLTLTHVSGPNYLLKATITDDMSGFNFLEINNRVVLTSADIVQGSLTNGTFEALVDQNYLLIADDISVYDNTLSFNRFPSGYFNSKGMKLNRIDSNLGVLILGKISSFAFKYFDLDLSTTGKWNTLNFNYTGAGPYSRIIFYPIISVSEYSSLDPDMKVNPKYQYEWDLNLKMFKIDFYLPRGLYTRNITYFIGDLSSDTLISSYEIFNVYGLHALLSVYSQEANQMFPYITTFDIKGSRIRNLELASDIVTIGWTFSIETLLHPLKYIILTVTSDYDPQGKNYTLTPSDSLNNDANLGDYELLFQVSGESVSQTYEISYALLEDESSRQSGYNQLYLQNAFFKFINTSSYNIQVKSPVDVIPDTTSPYLSFWSVPIESSYFYALEFDRAFEIDFVTKDADSKISAAHIPIVYLSPVISNARYACNTTLLALQDNGQTGIYKAFCNPEYGFGLPYGFSLSIYGIVDSNMNVRGYSGSQLSLESMPNYVKVSPVITFSPILEKITFNGTGALVLNGKKFGNSSLIYILEEKSSVWTLLNIQSFNYYTSSEMSFNYQTLSYFKIRIATLEGGNSNILAYGPSSGSNEEDSSSQGPPTPKPTTKPSCRNNCGGASRGTCLETGGCKCIGNYYGEDCTSEIIIIPTPSID</sequence>
<dbReference type="Pfam" id="PF24893">
    <property type="entry name" value="DUF7743"/>
    <property type="match status" value="1"/>
</dbReference>
<feature type="domain" description="EGF-like" evidence="4">
    <location>
        <begin position="1019"/>
        <end position="1053"/>
    </location>
</feature>
<comment type="caution">
    <text evidence="5">The sequence shown here is derived from an EMBL/GenBank/DDBJ whole genome shotgun (WGS) entry which is preliminary data.</text>
</comment>
<dbReference type="InterPro" id="IPR000742">
    <property type="entry name" value="EGF"/>
</dbReference>
<dbReference type="InterPro" id="IPR055462">
    <property type="entry name" value="DUF7034"/>
</dbReference>
<keyword evidence="6" id="KW-1185">Reference proteome</keyword>